<dbReference type="SUPFAM" id="SSF88723">
    <property type="entry name" value="PIN domain-like"/>
    <property type="match status" value="1"/>
</dbReference>
<evidence type="ECO:0000313" key="2">
    <source>
        <dbReference type="EMBL" id="MBB3965110.1"/>
    </source>
</evidence>
<proteinExistence type="predicted"/>
<sequence length="161" mass="17717">MNPPSHLYLDTNIFIDLFEGGPATRQLETLLMLARDKQSEPYFSTSELTYSELIVKPYKAKDDEALAVYDDMLKTSEWLSVLPVDRTILRYAAMMRAGSGNLKLPDAIHVATALQIGCSHFLSADLGIRGPYSLPEDATAAPLVVLRPDDATLTSLIESLS</sequence>
<protein>
    <submittedName>
        <fullName evidence="2">Putative nucleic acid-binding protein</fullName>
    </submittedName>
</protein>
<dbReference type="Pfam" id="PF01850">
    <property type="entry name" value="PIN"/>
    <property type="match status" value="1"/>
</dbReference>
<accession>A0A7W6GBL5</accession>
<dbReference type="Gene3D" id="3.40.50.1010">
    <property type="entry name" value="5'-nuclease"/>
    <property type="match status" value="1"/>
</dbReference>
<dbReference type="RefSeq" id="WP_183900702.1">
    <property type="nucleotide sequence ID" value="NZ_JACIDW010000008.1"/>
</dbReference>
<comment type="caution">
    <text evidence="2">The sequence shown here is derived from an EMBL/GenBank/DDBJ whole genome shotgun (WGS) entry which is preliminary data.</text>
</comment>
<reference evidence="2 3" key="1">
    <citation type="submission" date="2020-08" db="EMBL/GenBank/DDBJ databases">
        <title>Genomic Encyclopedia of Type Strains, Phase IV (KMG-IV): sequencing the most valuable type-strain genomes for metagenomic binning, comparative biology and taxonomic classification.</title>
        <authorList>
            <person name="Goeker M."/>
        </authorList>
    </citation>
    <scope>NUCLEOTIDE SEQUENCE [LARGE SCALE GENOMIC DNA]</scope>
    <source>
        <strain evidence="2 3">DSM 26575</strain>
    </source>
</reference>
<dbReference type="EMBL" id="JACIDW010000008">
    <property type="protein sequence ID" value="MBB3965110.1"/>
    <property type="molecule type" value="Genomic_DNA"/>
</dbReference>
<keyword evidence="3" id="KW-1185">Reference proteome</keyword>
<organism evidence="2 3">
    <name type="scientific">Rhizobium metallidurans</name>
    <dbReference type="NCBI Taxonomy" id="1265931"/>
    <lineage>
        <taxon>Bacteria</taxon>
        <taxon>Pseudomonadati</taxon>
        <taxon>Pseudomonadota</taxon>
        <taxon>Alphaproteobacteria</taxon>
        <taxon>Hyphomicrobiales</taxon>
        <taxon>Rhizobiaceae</taxon>
        <taxon>Rhizobium/Agrobacterium group</taxon>
        <taxon>Rhizobium</taxon>
    </lineage>
</organism>
<feature type="domain" description="PIN" evidence="1">
    <location>
        <begin position="8"/>
        <end position="127"/>
    </location>
</feature>
<name>A0A7W6GBL5_9HYPH</name>
<gene>
    <name evidence="2" type="ORF">GGQ67_002778</name>
</gene>
<dbReference type="InterPro" id="IPR002716">
    <property type="entry name" value="PIN_dom"/>
</dbReference>
<evidence type="ECO:0000259" key="1">
    <source>
        <dbReference type="Pfam" id="PF01850"/>
    </source>
</evidence>
<dbReference type="Proteomes" id="UP000582090">
    <property type="component" value="Unassembled WGS sequence"/>
</dbReference>
<dbReference type="AlphaFoldDB" id="A0A7W6GBL5"/>
<dbReference type="InterPro" id="IPR029060">
    <property type="entry name" value="PIN-like_dom_sf"/>
</dbReference>
<evidence type="ECO:0000313" key="3">
    <source>
        <dbReference type="Proteomes" id="UP000582090"/>
    </source>
</evidence>